<dbReference type="GO" id="GO:0008289">
    <property type="term" value="F:lipid binding"/>
    <property type="evidence" value="ECO:0007669"/>
    <property type="project" value="InterPro"/>
</dbReference>
<dbReference type="Gene3D" id="2.40.128.20">
    <property type="match status" value="2"/>
</dbReference>
<dbReference type="GeneID" id="109475990"/>
<evidence type="ECO:0000313" key="3">
    <source>
        <dbReference type="RefSeq" id="XP_019632358.1"/>
    </source>
</evidence>
<evidence type="ECO:0000313" key="2">
    <source>
        <dbReference type="Proteomes" id="UP000515135"/>
    </source>
</evidence>
<dbReference type="OrthoDB" id="354351at2759"/>
<organism evidence="2 3">
    <name type="scientific">Branchiostoma belcheri</name>
    <name type="common">Amphioxus</name>
    <dbReference type="NCBI Taxonomy" id="7741"/>
    <lineage>
        <taxon>Eukaryota</taxon>
        <taxon>Metazoa</taxon>
        <taxon>Chordata</taxon>
        <taxon>Cephalochordata</taxon>
        <taxon>Leptocardii</taxon>
        <taxon>Amphioxiformes</taxon>
        <taxon>Branchiostomatidae</taxon>
        <taxon>Branchiostoma</taxon>
    </lineage>
</organism>
<dbReference type="Pfam" id="PF14651">
    <property type="entry name" value="Lipocalin_7"/>
    <property type="match status" value="2"/>
</dbReference>
<dbReference type="RefSeq" id="XP_019632358.1">
    <property type="nucleotide sequence ID" value="XM_019776799.1"/>
</dbReference>
<sequence>MSFDLKKISGTYKITGKSDNFGEIMQKLGVPPEALEKLLASEIKKEVTVSGDTFTDRTIFGRECANTHTLGQESEETDAVGNKRKVTYTMEGDTLVYVYPDYDGKGLVVQQTLRWTDDKTILHGLLAGDALVWSFPLTREKSSKMPFDLAKGTGTWKGTKRSDNYGEIMTKMGIPAEAQAMMKDAEFPLEITVSGNSFTSKGTLLGKTAENTFTLGQECDETDPTGKKRKVTYTMEGDTLVSVHPNHDGNGLVVRQTRRWLDDKTIRTEYKVGDLEGFTEMQKI</sequence>
<name>A0A6P4Z6T1_BRABE</name>
<reference evidence="3" key="1">
    <citation type="submission" date="2025-08" db="UniProtKB">
        <authorList>
            <consortium name="RefSeq"/>
        </authorList>
    </citation>
    <scope>IDENTIFICATION</scope>
    <source>
        <tissue evidence="3">Gonad</tissue>
    </source>
</reference>
<dbReference type="Proteomes" id="UP000515135">
    <property type="component" value="Unplaced"/>
</dbReference>
<dbReference type="AlphaFoldDB" id="A0A6P4Z6T1"/>
<dbReference type="SUPFAM" id="SSF50814">
    <property type="entry name" value="Lipocalins"/>
    <property type="match status" value="2"/>
</dbReference>
<comment type="similarity">
    <text evidence="1">Belongs to the calycin superfamily. Fatty-acid binding protein (FABP) family.</text>
</comment>
<dbReference type="CDD" id="cd00742">
    <property type="entry name" value="FABP"/>
    <property type="match status" value="2"/>
</dbReference>
<keyword evidence="2" id="KW-1185">Reference proteome</keyword>
<dbReference type="InterPro" id="IPR031259">
    <property type="entry name" value="ILBP"/>
</dbReference>
<gene>
    <name evidence="3" type="primary">LOC109475990</name>
</gene>
<dbReference type="PANTHER" id="PTHR11955">
    <property type="entry name" value="FATTY ACID BINDING PROTEIN"/>
    <property type="match status" value="1"/>
</dbReference>
<protein>
    <submittedName>
        <fullName evidence="3">Uncharacterized protein LOC109475990</fullName>
    </submittedName>
</protein>
<accession>A0A6P4Z6T1</accession>
<dbReference type="KEGG" id="bbel:109475990"/>
<evidence type="ECO:0000256" key="1">
    <source>
        <dbReference type="ARBA" id="ARBA00008390"/>
    </source>
</evidence>
<proteinExistence type="inferred from homology"/>
<dbReference type="InterPro" id="IPR012674">
    <property type="entry name" value="Calycin"/>
</dbReference>